<evidence type="ECO:0000259" key="1">
    <source>
        <dbReference type="Pfam" id="PF13847"/>
    </source>
</evidence>
<dbReference type="EMBL" id="JAPZBO010000005">
    <property type="protein sequence ID" value="KAJ5316337.1"/>
    <property type="molecule type" value="Genomic_DNA"/>
</dbReference>
<dbReference type="Pfam" id="PF13847">
    <property type="entry name" value="Methyltransf_31"/>
    <property type="match status" value="1"/>
</dbReference>
<organism evidence="2 3">
    <name type="scientific">Penicillium atrosanguineum</name>
    <dbReference type="NCBI Taxonomy" id="1132637"/>
    <lineage>
        <taxon>Eukaryota</taxon>
        <taxon>Fungi</taxon>
        <taxon>Dikarya</taxon>
        <taxon>Ascomycota</taxon>
        <taxon>Pezizomycotina</taxon>
        <taxon>Eurotiomycetes</taxon>
        <taxon>Eurotiomycetidae</taxon>
        <taxon>Eurotiales</taxon>
        <taxon>Aspergillaceae</taxon>
        <taxon>Penicillium</taxon>
    </lineage>
</organism>
<dbReference type="OrthoDB" id="8300214at2759"/>
<dbReference type="Gene3D" id="3.40.50.150">
    <property type="entry name" value="Vaccinia Virus protein VP39"/>
    <property type="match status" value="1"/>
</dbReference>
<keyword evidence="3" id="KW-1185">Reference proteome</keyword>
<accession>A0A9W9HAV7</accession>
<comment type="caution">
    <text evidence="2">The sequence shown here is derived from an EMBL/GenBank/DDBJ whole genome shotgun (WGS) entry which is preliminary data.</text>
</comment>
<sequence length="303" mass="33347">MSLEVIDIARISDGGSSKPQIQARVDLFKTWDIPSGSKILEIGCGQGDCTLVMAYLVGEQGHVTGIDPAPLDYGSFVGKQKQSHPTTIVLTIQAGAPITLGQAQDKLKQSEVGNRITFHRSDLEGFLDSSASEPLYDYAVFARSTWYFPSAEALTPMLVALRGRTKYLRIAEYSTDIQGDIAALPHLLAAISQAEFNSRDNNLDRDDNIQSIITPQKILELTLKAGWVFKKEDVIRSPEDQEDAGWEVGRVLSEGYRIRSRSYSGASRQEYADALISAVEESKRALGPNPKLRTLPTWLGSWA</sequence>
<gene>
    <name evidence="2" type="ORF">N7476_006644</name>
</gene>
<reference evidence="2" key="2">
    <citation type="journal article" date="2023" name="IMA Fungus">
        <title>Comparative genomic study of the Penicillium genus elucidates a diverse pangenome and 15 lateral gene transfer events.</title>
        <authorList>
            <person name="Petersen C."/>
            <person name="Sorensen T."/>
            <person name="Nielsen M.R."/>
            <person name="Sondergaard T.E."/>
            <person name="Sorensen J.L."/>
            <person name="Fitzpatrick D.A."/>
            <person name="Frisvad J.C."/>
            <person name="Nielsen K.L."/>
        </authorList>
    </citation>
    <scope>NUCLEOTIDE SEQUENCE</scope>
    <source>
        <strain evidence="2">IBT 21472</strain>
    </source>
</reference>
<dbReference type="AlphaFoldDB" id="A0A9W9HAV7"/>
<dbReference type="InterPro" id="IPR025714">
    <property type="entry name" value="Methyltranfer_dom"/>
</dbReference>
<dbReference type="SUPFAM" id="SSF53335">
    <property type="entry name" value="S-adenosyl-L-methionine-dependent methyltransferases"/>
    <property type="match status" value="1"/>
</dbReference>
<dbReference type="Proteomes" id="UP001147746">
    <property type="component" value="Unassembled WGS sequence"/>
</dbReference>
<evidence type="ECO:0000313" key="2">
    <source>
        <dbReference type="EMBL" id="KAJ5316337.1"/>
    </source>
</evidence>
<protein>
    <recommendedName>
        <fullName evidence="1">Methyltransferase domain-containing protein</fullName>
    </recommendedName>
</protein>
<proteinExistence type="predicted"/>
<reference evidence="2" key="1">
    <citation type="submission" date="2022-12" db="EMBL/GenBank/DDBJ databases">
        <authorList>
            <person name="Petersen C."/>
        </authorList>
    </citation>
    <scope>NUCLEOTIDE SEQUENCE</scope>
    <source>
        <strain evidence="2">IBT 21472</strain>
    </source>
</reference>
<feature type="domain" description="Methyltransferase" evidence="1">
    <location>
        <begin position="35"/>
        <end position="67"/>
    </location>
</feature>
<name>A0A9W9HAV7_9EURO</name>
<dbReference type="InterPro" id="IPR029063">
    <property type="entry name" value="SAM-dependent_MTases_sf"/>
</dbReference>
<evidence type="ECO:0000313" key="3">
    <source>
        <dbReference type="Proteomes" id="UP001147746"/>
    </source>
</evidence>